<comment type="caution">
    <text evidence="13">The sequence shown here is derived from an EMBL/GenBank/DDBJ whole genome shotgun (WGS) entry which is preliminary data.</text>
</comment>
<dbReference type="SMART" id="SM00995">
    <property type="entry name" value="AD"/>
    <property type="match status" value="1"/>
</dbReference>
<evidence type="ECO:0000256" key="1">
    <source>
        <dbReference type="ARBA" id="ARBA00002526"/>
    </source>
</evidence>
<dbReference type="NCBIfam" id="NF006765">
    <property type="entry name" value="PRK09287.1"/>
    <property type="match status" value="1"/>
</dbReference>
<dbReference type="Pfam" id="PF09793">
    <property type="entry name" value="AD"/>
    <property type="match status" value="1"/>
</dbReference>
<feature type="compositionally biased region" description="Polar residues" evidence="11">
    <location>
        <begin position="703"/>
        <end position="717"/>
    </location>
</feature>
<keyword evidence="8 10" id="KW-0570">Pentose shunt</keyword>
<evidence type="ECO:0000256" key="11">
    <source>
        <dbReference type="SAM" id="MobiDB-lite"/>
    </source>
</evidence>
<dbReference type="AlphaFoldDB" id="A0A1S9DNZ8"/>
<evidence type="ECO:0000256" key="4">
    <source>
        <dbReference type="ARBA" id="ARBA00011738"/>
    </source>
</evidence>
<dbReference type="EC" id="1.1.1.44" evidence="10"/>
<sequence length="734" mass="79231">MADQAVARLAGINVGAPARPLPSADFGLIGLAVMGQNLIMNVADHGFTVCAYNRTTSKVDRFLENEAKGKSIVGAHSIEEFCAKLKRPRRIMLLVMAGKPVDQFIESLLPHLEKGDIIIDGGNSHFPDSNRRTKYLAEKGIRFVGSGVSGGEEGARYGPSLMPGGNEEAWPFIKDIFQSIAAKSEGEACCDWVGDEGAGHYVKMVHNGIEYGDMQLICEAYDILKRGVGMPVNEIAEVFDKWNKGVLDSFLIEITRDVLRFNDDDGTPLVEKILDKAGQKGTGKWTAINALDLGMPVTLIGEAVFSRCLSALKDERVRASSLLPGPTPQFTGDKQAFVDDLEQALYASKIISYAQGFMLMQEAAKEYGWKLNKPSIALMWRGGCIIRSVFLKDITNAYRQNPDLENLLFDKFFNEAIAKAQNGWRNVVSKGALWGIPTPAFSTALSFYDGYRTRDLPANLLQAQRDYFGAHTFRVKPEHANETYPEGKDIHVNWTGRGGQGMAGAMVPLEVALSGAIGARVRITTAPVSTTIEGTLFTACPITNLVAINTAADTKQTAGDYRIIPISRIQSLQLLSLAPSSNSAEGPSFADAVPPVHALDIRALKAREANAVGKLQEGEAKRGKGVTREAQDIFDAFSRTMPTRWDGPSIIVADAVSIAAPYRVDDCQPLVAGDTAALARVRKVLEMERKKIELRNASATIGTANAFSRSASAKASTNPNPSPGPGAAGPRKGG</sequence>
<gene>
    <name evidence="13" type="ORF">OAory_01065380</name>
</gene>
<keyword evidence="7 10" id="KW-0311">Gluconate utilization</keyword>
<dbReference type="PROSITE" id="PS52001">
    <property type="entry name" value="AD"/>
    <property type="match status" value="1"/>
</dbReference>
<dbReference type="InterPro" id="IPR006115">
    <property type="entry name" value="6PGDH_NADP-bd"/>
</dbReference>
<dbReference type="InterPro" id="IPR006113">
    <property type="entry name" value="6PGDH_Gnd/GntZ"/>
</dbReference>
<dbReference type="Pfam" id="PF00393">
    <property type="entry name" value="6PGD"/>
    <property type="match status" value="1"/>
</dbReference>
<dbReference type="FunFam" id="3.40.50.720:FF:000007">
    <property type="entry name" value="6-phosphogluconate dehydrogenase, decarboxylating"/>
    <property type="match status" value="1"/>
</dbReference>
<dbReference type="PROSITE" id="PS00461">
    <property type="entry name" value="6PGD"/>
    <property type="match status" value="1"/>
</dbReference>
<dbReference type="InterPro" id="IPR008927">
    <property type="entry name" value="6-PGluconate_DH-like_C_sf"/>
</dbReference>
<dbReference type="OrthoDB" id="434986at2759"/>
<dbReference type="InterPro" id="IPR036291">
    <property type="entry name" value="NAD(P)-bd_dom_sf"/>
</dbReference>
<dbReference type="VEuPathDB" id="FungiDB:AO090003000121"/>
<accession>A0A1S9DNZ8</accession>
<evidence type="ECO:0000256" key="5">
    <source>
        <dbReference type="ARBA" id="ARBA00022857"/>
    </source>
</evidence>
<comment type="pathway">
    <text evidence="2 10">Carbohydrate degradation; pentose phosphate pathway; D-ribulose 5-phosphate from D-glucose 6-phosphate (oxidative stage): step 3/3.</text>
</comment>
<dbReference type="UniPathway" id="UPA00115">
    <property type="reaction ID" value="UER00410"/>
</dbReference>
<organism evidence="13 14">
    <name type="scientific">Aspergillus oryzae</name>
    <name type="common">Yellow koji mold</name>
    <dbReference type="NCBI Taxonomy" id="5062"/>
    <lineage>
        <taxon>Eukaryota</taxon>
        <taxon>Fungi</taxon>
        <taxon>Dikarya</taxon>
        <taxon>Ascomycota</taxon>
        <taxon>Pezizomycotina</taxon>
        <taxon>Eurotiomycetes</taxon>
        <taxon>Eurotiomycetidae</taxon>
        <taxon>Eurotiales</taxon>
        <taxon>Aspergillaceae</taxon>
        <taxon>Aspergillus</taxon>
        <taxon>Aspergillus subgen. Circumdati</taxon>
    </lineage>
</organism>
<comment type="catalytic activity">
    <reaction evidence="9 10">
        <text>6-phospho-D-gluconate + NADP(+) = D-ribulose 5-phosphate + CO2 + NADPH</text>
        <dbReference type="Rhea" id="RHEA:10116"/>
        <dbReference type="ChEBI" id="CHEBI:16526"/>
        <dbReference type="ChEBI" id="CHEBI:57783"/>
        <dbReference type="ChEBI" id="CHEBI:58121"/>
        <dbReference type="ChEBI" id="CHEBI:58349"/>
        <dbReference type="ChEBI" id="CHEBI:58759"/>
        <dbReference type="EC" id="1.1.1.44"/>
    </reaction>
</comment>
<reference evidence="13 14" key="1">
    <citation type="submission" date="2016-10" db="EMBL/GenBank/DDBJ databases">
        <title>Genome sequencing of Aspergillus oryzae BCC7051.</title>
        <authorList>
            <person name="Thammarongtham C."/>
            <person name="Vorapreeda T."/>
            <person name="Nookaew I."/>
            <person name="Srisuk T."/>
            <person name="Land M."/>
            <person name="Jeennor S."/>
            <person name="Laoteng K."/>
        </authorList>
    </citation>
    <scope>NUCLEOTIDE SEQUENCE [LARGE SCALE GENOMIC DNA]</scope>
    <source>
        <strain evidence="13 14">BCC7051</strain>
    </source>
</reference>
<proteinExistence type="inferred from homology"/>
<dbReference type="eggNOG" id="KOG2653">
    <property type="taxonomic scope" value="Eukaryota"/>
</dbReference>
<dbReference type="Proteomes" id="UP000190312">
    <property type="component" value="Unassembled WGS sequence"/>
</dbReference>
<keyword evidence="6 10" id="KW-0560">Oxidoreductase</keyword>
<dbReference type="SMART" id="SM01350">
    <property type="entry name" value="6PGD"/>
    <property type="match status" value="1"/>
</dbReference>
<evidence type="ECO:0000256" key="10">
    <source>
        <dbReference type="RuleBase" id="RU000485"/>
    </source>
</evidence>
<comment type="similarity">
    <text evidence="3 10">Belongs to the 6-phosphogluconate dehydrogenase family.</text>
</comment>
<dbReference type="InterPro" id="IPR047574">
    <property type="entry name" value="AD"/>
</dbReference>
<dbReference type="SUPFAM" id="SSF51735">
    <property type="entry name" value="NAD(P)-binding Rossmann-fold domains"/>
    <property type="match status" value="1"/>
</dbReference>
<keyword evidence="5 10" id="KW-0521">NADP</keyword>
<dbReference type="GO" id="GO:0050661">
    <property type="term" value="F:NADP binding"/>
    <property type="evidence" value="ECO:0007669"/>
    <property type="project" value="InterPro"/>
</dbReference>
<dbReference type="PANTHER" id="PTHR11811">
    <property type="entry name" value="6-PHOSPHOGLUCONATE DEHYDROGENASE"/>
    <property type="match status" value="1"/>
</dbReference>
<evidence type="ECO:0000256" key="9">
    <source>
        <dbReference type="ARBA" id="ARBA00048640"/>
    </source>
</evidence>
<dbReference type="Gene3D" id="3.40.50.720">
    <property type="entry name" value="NAD(P)-binding Rossmann-like Domain"/>
    <property type="match status" value="1"/>
</dbReference>
<evidence type="ECO:0000256" key="2">
    <source>
        <dbReference type="ARBA" id="ARBA00004874"/>
    </source>
</evidence>
<dbReference type="GO" id="GO:0019521">
    <property type="term" value="P:D-gluconate metabolic process"/>
    <property type="evidence" value="ECO:0007669"/>
    <property type="project" value="UniProtKB-KW"/>
</dbReference>
<dbReference type="SUPFAM" id="SSF48179">
    <property type="entry name" value="6-phosphogluconate dehydrogenase C-terminal domain-like"/>
    <property type="match status" value="1"/>
</dbReference>
<evidence type="ECO:0000313" key="13">
    <source>
        <dbReference type="EMBL" id="OOO10730.1"/>
    </source>
</evidence>
<protein>
    <recommendedName>
        <fullName evidence="10">6-phosphogluconate dehydrogenase, decarboxylating</fullName>
        <ecNumber evidence="10">1.1.1.44</ecNumber>
    </recommendedName>
</protein>
<name>A0A1S9DNZ8_ASPOZ</name>
<evidence type="ECO:0000256" key="8">
    <source>
        <dbReference type="ARBA" id="ARBA00023126"/>
    </source>
</evidence>
<dbReference type="NCBIfam" id="TIGR00873">
    <property type="entry name" value="gnd"/>
    <property type="match status" value="1"/>
</dbReference>
<dbReference type="InterPro" id="IPR006183">
    <property type="entry name" value="Pgluconate_DH"/>
</dbReference>
<evidence type="ECO:0000256" key="7">
    <source>
        <dbReference type="ARBA" id="ARBA00023064"/>
    </source>
</evidence>
<dbReference type="GO" id="GO:0004616">
    <property type="term" value="F:phosphogluconate dehydrogenase (decarboxylating) activity"/>
    <property type="evidence" value="ECO:0007669"/>
    <property type="project" value="UniProtKB-EC"/>
</dbReference>
<evidence type="ECO:0000259" key="12">
    <source>
        <dbReference type="PROSITE" id="PS52001"/>
    </source>
</evidence>
<dbReference type="EMBL" id="MKZY01000004">
    <property type="protein sequence ID" value="OOO10730.1"/>
    <property type="molecule type" value="Genomic_DNA"/>
</dbReference>
<feature type="domain" description="AD" evidence="12">
    <location>
        <begin position="597"/>
        <end position="693"/>
    </location>
</feature>
<comment type="subunit">
    <text evidence="4">Homodimer.</text>
</comment>
<dbReference type="InterPro" id="IPR013328">
    <property type="entry name" value="6PGD_dom2"/>
</dbReference>
<dbReference type="InterPro" id="IPR006184">
    <property type="entry name" value="6PGdom_BS"/>
</dbReference>
<dbReference type="PRINTS" id="PR00076">
    <property type="entry name" value="6PGDHDRGNASE"/>
</dbReference>
<evidence type="ECO:0000313" key="14">
    <source>
        <dbReference type="Proteomes" id="UP000190312"/>
    </source>
</evidence>
<dbReference type="FunFam" id="1.10.1040.10:FF:000002">
    <property type="entry name" value="6-phosphogluconate dehydrogenase, decarboxylating"/>
    <property type="match status" value="1"/>
</dbReference>
<dbReference type="GO" id="GO:0009051">
    <property type="term" value="P:pentose-phosphate shunt, oxidative branch"/>
    <property type="evidence" value="ECO:0007669"/>
    <property type="project" value="UniProtKB-ARBA"/>
</dbReference>
<dbReference type="FunFam" id="1.20.5.320:FF:000002">
    <property type="entry name" value="6-phosphogluconate dehydrogenase, decarboxylating"/>
    <property type="match status" value="1"/>
</dbReference>
<dbReference type="Gene3D" id="1.20.5.320">
    <property type="entry name" value="6-Phosphogluconate Dehydrogenase, domain 3"/>
    <property type="match status" value="1"/>
</dbReference>
<dbReference type="Pfam" id="PF03446">
    <property type="entry name" value="NAD_binding_2"/>
    <property type="match status" value="1"/>
</dbReference>
<dbReference type="Gene3D" id="1.10.1040.10">
    <property type="entry name" value="N-(1-d-carboxylethyl)-l-norvaline Dehydrogenase, domain 2"/>
    <property type="match status" value="1"/>
</dbReference>
<dbReference type="InterPro" id="IPR019181">
    <property type="entry name" value="LSM12_ABD"/>
</dbReference>
<dbReference type="InterPro" id="IPR006114">
    <property type="entry name" value="6PGDH_C"/>
</dbReference>
<comment type="function">
    <text evidence="1">Catalyzes the oxidative decarboxylation of 6-phosphogluconate to ribulose 5-phosphate and CO(2), with concomitant reduction of NADP to NADPH.</text>
</comment>
<evidence type="ECO:0000256" key="3">
    <source>
        <dbReference type="ARBA" id="ARBA00008419"/>
    </source>
</evidence>
<feature type="region of interest" description="Disordered" evidence="11">
    <location>
        <begin position="703"/>
        <end position="734"/>
    </location>
</feature>
<evidence type="ECO:0000256" key="6">
    <source>
        <dbReference type="ARBA" id="ARBA00023002"/>
    </source>
</evidence>